<sequence>MASVPTSMDIKPTNNPKNLPYQMYAVPVQDGTGQKHPVYQICKKLIFTKNGKSVSSYMAATPDEMKKSAGTQGTLNVINVSNSKKMVIGLPAFAHAPVTNVQTTPNLETIKIQPTTKIQINPDRQIVQSTEKTVKLSNNPQVVIGSQVISKTPVTTVQTQTTNVLSGNQVQATKLVSATTGDPKVVVCTTTPVQSATGTRPVQFVLSPQVASQTKLANGNLQMLKVGGKPIKSETATMPVKPSSSTAGKPILLSITQSSICGTQTITTVPTTPISSVTSEPYTKSVAIPGSITATAGTQPMFMTISPLSVTSANTSYVQPRIITATSTQPVRVLLSQPNKGRNITMLTVPASQIKTSQTKIAKSTNPPVSPITVYSSGASSPKVSAVTPIIRATHDLSKLLTPPPTPDICDSEKSNACTTMPANSSARFITIANASVPLVNTVPMATILTKQTLSNVAKVQPIVPVAIRAAANAPSCEAHLNDNDPSDSKCDSKLQKTAECDTNEKHISDTAATKCDEKPMFTIDSVFSLSESSANDLFPEAARNTDEQPTSEESKPSQSLEGAGILSSSCVGMKIKTEPPDTGYEKALQIKKEPPDTGYEKALLSSNAEWRATSSNQSEKTDESATGTPEVVDYQYPMVVTPSVMSNTPGEPMRWTVQTSPPASSSKPLASSTLLASSTQSSSIQLPTSSTQLLVSAAQPPTSSTHLIVSSTQSLTSSTQSLTAPTIIKTSAPILKSLPLQTSATILVKTLANLKAASAPGSSISAYYVKGADGKTGLLQIHSASAKLSEIANTAMLDSQKSKNQPMASLTTTVPANKNPMPAKTKPTSENTELIGQIKSIIPENQFLNEVIIKQEKTDDENIIFPLSTTKKRETTKPPAPTRVLRKRKQNLPALSETRTTDAAYLDPSSSCTDEHKETIQEERIRKLKELLKTKTAALEEVRKKGVAKRQKMSNDDEDTESAEET</sequence>
<organism evidence="2 3">
    <name type="scientific">Saccoglossus kowalevskii</name>
    <name type="common">Acorn worm</name>
    <dbReference type="NCBI Taxonomy" id="10224"/>
    <lineage>
        <taxon>Eukaryota</taxon>
        <taxon>Metazoa</taxon>
        <taxon>Hemichordata</taxon>
        <taxon>Enteropneusta</taxon>
        <taxon>Harrimaniidae</taxon>
        <taxon>Saccoglossus</taxon>
    </lineage>
</organism>
<dbReference type="RefSeq" id="XP_006815149.1">
    <property type="nucleotide sequence ID" value="XM_006815086.1"/>
</dbReference>
<feature type="region of interest" description="Disordered" evidence="1">
    <location>
        <begin position="940"/>
        <end position="967"/>
    </location>
</feature>
<feature type="region of interest" description="Disordered" evidence="1">
    <location>
        <begin position="543"/>
        <end position="564"/>
    </location>
</feature>
<reference evidence="3" key="1">
    <citation type="submission" date="2025-08" db="UniProtKB">
        <authorList>
            <consortium name="RefSeq"/>
        </authorList>
    </citation>
    <scope>IDENTIFICATION</scope>
    <source>
        <tissue evidence="3">Testes</tissue>
    </source>
</reference>
<feature type="region of interest" description="Disordered" evidence="1">
    <location>
        <begin position="800"/>
        <end position="831"/>
    </location>
</feature>
<feature type="compositionally biased region" description="Acidic residues" evidence="1">
    <location>
        <begin position="957"/>
        <end position="967"/>
    </location>
</feature>
<dbReference type="Proteomes" id="UP000694865">
    <property type="component" value="Unplaced"/>
</dbReference>
<feature type="region of interest" description="Disordered" evidence="1">
    <location>
        <begin position="896"/>
        <end position="920"/>
    </location>
</feature>
<gene>
    <name evidence="3" type="primary">LOC100375667</name>
</gene>
<keyword evidence="2" id="KW-1185">Reference proteome</keyword>
<name>A0ABM0M558_SACKO</name>
<dbReference type="GeneID" id="100375667"/>
<proteinExistence type="predicted"/>
<feature type="compositionally biased region" description="Polar residues" evidence="1">
    <location>
        <begin position="800"/>
        <end position="817"/>
    </location>
</feature>
<feature type="compositionally biased region" description="Low complexity" evidence="1">
    <location>
        <begin position="660"/>
        <end position="675"/>
    </location>
</feature>
<evidence type="ECO:0000313" key="3">
    <source>
        <dbReference type="RefSeq" id="XP_006815149.1"/>
    </source>
</evidence>
<feature type="region of interest" description="Disordered" evidence="1">
    <location>
        <begin position="648"/>
        <end position="675"/>
    </location>
</feature>
<feature type="region of interest" description="Disordered" evidence="1">
    <location>
        <begin position="610"/>
        <end position="629"/>
    </location>
</feature>
<accession>A0ABM0M558</accession>
<feature type="compositionally biased region" description="Polar residues" evidence="1">
    <location>
        <begin position="610"/>
        <end position="619"/>
    </location>
</feature>
<evidence type="ECO:0000256" key="1">
    <source>
        <dbReference type="SAM" id="MobiDB-lite"/>
    </source>
</evidence>
<evidence type="ECO:0000313" key="2">
    <source>
        <dbReference type="Proteomes" id="UP000694865"/>
    </source>
</evidence>
<protein>
    <submittedName>
        <fullName evidence="3">Mucin-17-like</fullName>
    </submittedName>
</protein>